<keyword evidence="4 6" id="KW-0479">Metal-binding</keyword>
<accession>A0A097SSB9</accession>
<dbReference type="InterPro" id="IPR000994">
    <property type="entry name" value="Pept_M24"/>
</dbReference>
<dbReference type="GO" id="GO:0004239">
    <property type="term" value="F:initiator methionyl aminopeptidase activity"/>
    <property type="evidence" value="ECO:0007669"/>
    <property type="project" value="UniProtKB-UniRule"/>
</dbReference>
<dbReference type="HOGENOM" id="CLU_015857_0_1_14"/>
<dbReference type="PANTHER" id="PTHR43330">
    <property type="entry name" value="METHIONINE AMINOPEPTIDASE"/>
    <property type="match status" value="1"/>
</dbReference>
<evidence type="ECO:0000256" key="5">
    <source>
        <dbReference type="ARBA" id="ARBA00022801"/>
    </source>
</evidence>
<reference evidence="9 10" key="1">
    <citation type="journal article" date="2014" name="PLoS ONE">
        <title>An emerging Mycoplasma associated with trichomoniasis, vaginal infection and disease.</title>
        <authorList>
            <consortium name="Vaginal Microbiome Consortium"/>
            <person name="Fettweis J.M."/>
            <person name="Serrano M.G."/>
            <person name="Huang B."/>
            <person name="Brooks J.P."/>
            <person name="Glascock A.L."/>
            <person name="Sheth N.U."/>
            <person name="Strauss J.F.III."/>
            <person name="Jefferson K.K."/>
            <person name="Buck G.A."/>
        </authorList>
    </citation>
    <scope>NUCLEOTIDE SEQUENCE [LARGE SCALE GENOMIC DNA]</scope>
    <source>
        <strain evidence="9 10">VCU_M1</strain>
    </source>
</reference>
<dbReference type="EMBL" id="CP007711">
    <property type="protein sequence ID" value="AIV03479.1"/>
    <property type="molecule type" value="Genomic_DNA"/>
</dbReference>
<feature type="binding site" evidence="6">
    <location>
        <position position="105"/>
    </location>
    <ligand>
        <name>a divalent metal cation</name>
        <dbReference type="ChEBI" id="CHEBI:60240"/>
        <label>2</label>
        <note>catalytic</note>
    </ligand>
</feature>
<comment type="subunit">
    <text evidence="6">Monomer.</text>
</comment>
<dbReference type="HAMAP" id="MF_01974">
    <property type="entry name" value="MetAP_1"/>
    <property type="match status" value="1"/>
</dbReference>
<feature type="binding site" evidence="6">
    <location>
        <position position="105"/>
    </location>
    <ligand>
        <name>a divalent metal cation</name>
        <dbReference type="ChEBI" id="CHEBI:60240"/>
        <label>1</label>
    </ligand>
</feature>
<evidence type="ECO:0000256" key="4">
    <source>
        <dbReference type="ARBA" id="ARBA00022723"/>
    </source>
</evidence>
<keyword evidence="3 6" id="KW-0645">Protease</keyword>
<dbReference type="GO" id="GO:0046872">
    <property type="term" value="F:metal ion binding"/>
    <property type="evidence" value="ECO:0007669"/>
    <property type="project" value="UniProtKB-UniRule"/>
</dbReference>
<comment type="catalytic activity">
    <reaction evidence="6 7">
        <text>Release of N-terminal amino acids, preferentially methionine, from peptides and arylamides.</text>
        <dbReference type="EC" id="3.4.11.18"/>
    </reaction>
</comment>
<feature type="binding site" evidence="6">
    <location>
        <position position="169"/>
    </location>
    <ligand>
        <name>a divalent metal cation</name>
        <dbReference type="ChEBI" id="CHEBI:60240"/>
        <label>2</label>
        <note>catalytic</note>
    </ligand>
</feature>
<feature type="binding site" evidence="6">
    <location>
        <position position="202"/>
    </location>
    <ligand>
        <name>a divalent metal cation</name>
        <dbReference type="ChEBI" id="CHEBI:60240"/>
        <label>2</label>
        <note>catalytic</note>
    </ligand>
</feature>
<keyword evidence="5 6" id="KW-0378">Hydrolase</keyword>
<dbReference type="InterPro" id="IPR002467">
    <property type="entry name" value="Pept_M24A_MAP1"/>
</dbReference>
<dbReference type="eggNOG" id="COG0024">
    <property type="taxonomic scope" value="Bacteria"/>
</dbReference>
<dbReference type="SUPFAM" id="SSF55920">
    <property type="entry name" value="Creatinase/aminopeptidase"/>
    <property type="match status" value="1"/>
</dbReference>
<comment type="cofactor">
    <cofactor evidence="6">
        <name>Co(2+)</name>
        <dbReference type="ChEBI" id="CHEBI:48828"/>
    </cofactor>
    <cofactor evidence="6">
        <name>Zn(2+)</name>
        <dbReference type="ChEBI" id="CHEBI:29105"/>
    </cofactor>
    <cofactor evidence="6">
        <name>Mn(2+)</name>
        <dbReference type="ChEBI" id="CHEBI:29035"/>
    </cofactor>
    <cofactor evidence="6">
        <name>Fe(2+)</name>
        <dbReference type="ChEBI" id="CHEBI:29033"/>
    </cofactor>
    <text evidence="6">Binds 2 divalent metal cations per subunit. Has a high-affinity and a low affinity metal-binding site. The true nature of the physiological cofactor is under debate. The enzyme is active with cobalt, zinc, manganese or divalent iron ions. Most likely, methionine aminopeptidases function as mononuclear Fe(2+)-metalloproteases under physiological conditions, and the catalytically relevant metal-binding site has been assigned to the histidine-containing high-affinity site.</text>
</comment>
<dbReference type="Proteomes" id="UP000030066">
    <property type="component" value="Chromosome"/>
</dbReference>
<dbReference type="InterPro" id="IPR001714">
    <property type="entry name" value="Pept_M24_MAP"/>
</dbReference>
<evidence type="ECO:0000256" key="1">
    <source>
        <dbReference type="ARBA" id="ARBA00002521"/>
    </source>
</evidence>
<feature type="binding site" evidence="6">
    <location>
        <position position="77"/>
    </location>
    <ligand>
        <name>substrate</name>
    </ligand>
</feature>
<protein>
    <recommendedName>
        <fullName evidence="6 7">Methionine aminopeptidase</fullName>
        <shortName evidence="6">MAP</shortName>
        <shortName evidence="6">MetAP</shortName>
        <ecNumber evidence="6 7">3.4.11.18</ecNumber>
    </recommendedName>
    <alternativeName>
        <fullName evidence="6">Peptidase M</fullName>
    </alternativeName>
</protein>
<evidence type="ECO:0000313" key="9">
    <source>
        <dbReference type="EMBL" id="AIV03479.1"/>
    </source>
</evidence>
<evidence type="ECO:0000256" key="3">
    <source>
        <dbReference type="ARBA" id="ARBA00022670"/>
    </source>
</evidence>
<organism evidence="9 10">
    <name type="scientific">Candidatus Malacoplasma girerdii</name>
    <dbReference type="NCBI Taxonomy" id="1318617"/>
    <lineage>
        <taxon>Bacteria</taxon>
        <taxon>Bacillati</taxon>
        <taxon>Mycoplasmatota</taxon>
        <taxon>Mycoplasmoidales</taxon>
        <taxon>Mycoplasmoidaceae</taxon>
        <taxon>Malacoplasma</taxon>
    </lineage>
</organism>
<dbReference type="GO" id="GO:0006508">
    <property type="term" value="P:proteolysis"/>
    <property type="evidence" value="ECO:0007669"/>
    <property type="project" value="UniProtKB-KW"/>
</dbReference>
<feature type="binding site" evidence="6">
    <location>
        <position position="234"/>
    </location>
    <ligand>
        <name>a divalent metal cation</name>
        <dbReference type="ChEBI" id="CHEBI:60240"/>
        <label>2</label>
        <note>catalytic</note>
    </ligand>
</feature>
<keyword evidence="10" id="KW-1185">Reference proteome</keyword>
<dbReference type="GO" id="GO:0005829">
    <property type="term" value="C:cytosol"/>
    <property type="evidence" value="ECO:0007669"/>
    <property type="project" value="TreeGrafter"/>
</dbReference>
<comment type="similarity">
    <text evidence="6">Belongs to the peptidase M24A family. Methionine aminopeptidase type 1 subfamily.</text>
</comment>
<evidence type="ECO:0000256" key="2">
    <source>
        <dbReference type="ARBA" id="ARBA00022438"/>
    </source>
</evidence>
<dbReference type="GO" id="GO:0070006">
    <property type="term" value="F:metalloaminopeptidase activity"/>
    <property type="evidence" value="ECO:0007669"/>
    <property type="project" value="UniProtKB-UniRule"/>
</dbReference>
<dbReference type="EC" id="3.4.11.18" evidence="6 7"/>
<feature type="binding site" evidence="6">
    <location>
        <position position="176"/>
    </location>
    <ligand>
        <name>substrate</name>
    </ligand>
</feature>
<dbReference type="CDD" id="cd01086">
    <property type="entry name" value="MetAP1"/>
    <property type="match status" value="1"/>
</dbReference>
<dbReference type="Pfam" id="PF00557">
    <property type="entry name" value="Peptidase_M24"/>
    <property type="match status" value="1"/>
</dbReference>
<feature type="binding site" evidence="6">
    <location>
        <position position="234"/>
    </location>
    <ligand>
        <name>a divalent metal cation</name>
        <dbReference type="ChEBI" id="CHEBI:60240"/>
        <label>1</label>
    </ligand>
</feature>
<dbReference type="InterPro" id="IPR036005">
    <property type="entry name" value="Creatinase/aminopeptidase-like"/>
</dbReference>
<name>A0A097SSB9_9BACT</name>
<evidence type="ECO:0000259" key="8">
    <source>
        <dbReference type="Pfam" id="PF00557"/>
    </source>
</evidence>
<keyword evidence="2 6" id="KW-0031">Aminopeptidase</keyword>
<dbReference type="PROSITE" id="PS00680">
    <property type="entry name" value="MAP_1"/>
    <property type="match status" value="1"/>
</dbReference>
<evidence type="ECO:0000256" key="6">
    <source>
        <dbReference type="HAMAP-Rule" id="MF_01974"/>
    </source>
</evidence>
<dbReference type="Gene3D" id="3.90.230.10">
    <property type="entry name" value="Creatinase/methionine aminopeptidase superfamily"/>
    <property type="match status" value="1"/>
</dbReference>
<dbReference type="KEGG" id="mgj:MGM1_0920"/>
<evidence type="ECO:0000256" key="7">
    <source>
        <dbReference type="RuleBase" id="RU003653"/>
    </source>
</evidence>
<evidence type="ECO:0000313" key="10">
    <source>
        <dbReference type="Proteomes" id="UP000030066"/>
    </source>
</evidence>
<feature type="domain" description="Peptidase M24" evidence="8">
    <location>
        <begin position="12"/>
        <end position="241"/>
    </location>
</feature>
<proteinExistence type="inferred from homology"/>
<dbReference type="PRINTS" id="PR00599">
    <property type="entry name" value="MAPEPTIDASE"/>
</dbReference>
<comment type="function">
    <text evidence="1 6">Removes the N-terminal methionine from nascent proteins. The N-terminal methionine is often cleaved when the second residue in the primary sequence is small and uncharged (Met-Ala-, Cys, Gly, Pro, Ser, Thr, or Val). Requires deformylation of the N(alpha)-formylated initiator methionine before it can be hydrolyzed.</text>
</comment>
<gene>
    <name evidence="6 9" type="primary">map</name>
    <name evidence="9" type="ORF">MGM1_0920</name>
</gene>
<sequence length="259" mass="29129">MIYLKSEEQIAGIKDACAIWKKVRSELLKFIRVGITTKAIDLKARELIISYGAIPTFYQLYNFPNNICICANHELIHGVASDYTLKENDLVTLDIGVTYKGYICDAAFSLILQPNTDQEKKQILKATYAALMQAIEIIKPGIYTGDIGYSIETTANKYGYEVIKDFTGHGCGIKPHEDPSIFNYGIPGTGTRLVPGMVLCLEPMLLTDSDEYVIDKKNKWTVTSKNKKLTCHFEHMVLVTENGNINLTYCEDEKHLINN</sequence>
<dbReference type="PANTHER" id="PTHR43330:SF27">
    <property type="entry name" value="METHIONINE AMINOPEPTIDASE"/>
    <property type="match status" value="1"/>
</dbReference>
<dbReference type="STRING" id="1318617.MGM1_0920"/>
<dbReference type="NCBIfam" id="TIGR00500">
    <property type="entry name" value="met_pdase_I"/>
    <property type="match status" value="1"/>
</dbReference>
<dbReference type="AlphaFoldDB" id="A0A097SSB9"/>
<feature type="binding site" evidence="6">
    <location>
        <position position="94"/>
    </location>
    <ligand>
        <name>a divalent metal cation</name>
        <dbReference type="ChEBI" id="CHEBI:60240"/>
        <label>1</label>
    </ligand>
</feature>